<feature type="domain" description="Putative host cell surface-exposed lipoprotein Ltp-like HTH region" evidence="1">
    <location>
        <begin position="416"/>
        <end position="459"/>
    </location>
</feature>
<comment type="caution">
    <text evidence="2">The sequence shown here is derived from an EMBL/GenBank/DDBJ whole genome shotgun (WGS) entry which is preliminary data.</text>
</comment>
<gene>
    <name evidence="2" type="ORF">H9702_08100</name>
</gene>
<name>A0A9D2NSF8_9FIRM</name>
<evidence type="ECO:0000313" key="2">
    <source>
        <dbReference type="EMBL" id="HJC37072.1"/>
    </source>
</evidence>
<dbReference type="AlphaFoldDB" id="A0A9D2NSF8"/>
<dbReference type="Pfam" id="PF07553">
    <property type="entry name" value="Lipoprotein_Ltp"/>
    <property type="match status" value="1"/>
</dbReference>
<dbReference type="Gene3D" id="1.10.10.10">
    <property type="entry name" value="Winged helix-like DNA-binding domain superfamily/Winged helix DNA-binding domain"/>
    <property type="match status" value="2"/>
</dbReference>
<dbReference type="EMBL" id="DWWM01000052">
    <property type="protein sequence ID" value="HJC37072.1"/>
    <property type="molecule type" value="Genomic_DNA"/>
</dbReference>
<sequence>MGWFRKKGPCSICGQPGKEISDGFLCDSCSRKAEITGDPRTYTTAQVKKKIESATRKKERRERLQTLFKATDSAAHYLIVDQEHGLFIIPSHSEEIYRFNQITGIEFICDEDTKVKGGIGRALIGGAIMDPLPAYLGSVAGIRKVDVCHMMQIVISLDDIDQPVARIDLIDSAKKMSSGRVRLALEWARKIIDLVDWMAANAHVYSYEKSEADIALEEEADDLEENLSWEDIDIEREDALAEVEDLLQDEDLTPAEIRGWLEGDYEAEVIDYVIEHCQCDWSWRAYQIAHDYMENSCCSPQSLRDALRVDGFSEAQINEMFACHWDELALKEAKSLIEEYGFFDQDLFDRMKEEGYQDEQIEMIFSRLDWNTIISDYASEQAKCSDMAASVFAQMLQNTGFSATLVRSFMERDTIDWNAHALRKAKHIHTFAVCSKAQLKDMLISEGFEESQADYAVDHSDIDWKAEALKKAREIYDSWSQCTSAQMRVCLQHQSFQEEEIAYALAHLGIKRLPAPR</sequence>
<dbReference type="InterPro" id="IPR011434">
    <property type="entry name" value="Ltp-like_HTH"/>
</dbReference>
<keyword evidence="2" id="KW-0449">Lipoprotein</keyword>
<organism evidence="2 3">
    <name type="scientific">Candidatus Merdibacter merdavium</name>
    <dbReference type="NCBI Taxonomy" id="2838692"/>
    <lineage>
        <taxon>Bacteria</taxon>
        <taxon>Bacillati</taxon>
        <taxon>Bacillota</taxon>
        <taxon>Erysipelotrichia</taxon>
        <taxon>Erysipelotrichales</taxon>
        <taxon>Erysipelotrichaceae</taxon>
        <taxon>Merdibacter</taxon>
    </lineage>
</organism>
<reference evidence="2" key="1">
    <citation type="journal article" date="2021" name="PeerJ">
        <title>Extensive microbial diversity within the chicken gut microbiome revealed by metagenomics and culture.</title>
        <authorList>
            <person name="Gilroy R."/>
            <person name="Ravi A."/>
            <person name="Getino M."/>
            <person name="Pursley I."/>
            <person name="Horton D.L."/>
            <person name="Alikhan N.F."/>
            <person name="Baker D."/>
            <person name="Gharbi K."/>
            <person name="Hall N."/>
            <person name="Watson M."/>
            <person name="Adriaenssens E.M."/>
            <person name="Foster-Nyarko E."/>
            <person name="Jarju S."/>
            <person name="Secka A."/>
            <person name="Antonio M."/>
            <person name="Oren A."/>
            <person name="Chaudhuri R.R."/>
            <person name="La Ragione R."/>
            <person name="Hildebrand F."/>
            <person name="Pallen M.J."/>
        </authorList>
    </citation>
    <scope>NUCLEOTIDE SEQUENCE</scope>
    <source>
        <strain evidence="2">CHK187-11901</strain>
    </source>
</reference>
<evidence type="ECO:0000313" key="3">
    <source>
        <dbReference type="Proteomes" id="UP000823896"/>
    </source>
</evidence>
<evidence type="ECO:0000259" key="1">
    <source>
        <dbReference type="Pfam" id="PF07553"/>
    </source>
</evidence>
<reference evidence="2" key="2">
    <citation type="submission" date="2021-04" db="EMBL/GenBank/DDBJ databases">
        <authorList>
            <person name="Gilroy R."/>
        </authorList>
    </citation>
    <scope>NUCLEOTIDE SEQUENCE</scope>
    <source>
        <strain evidence="2">CHK187-11901</strain>
    </source>
</reference>
<dbReference type="InterPro" id="IPR036388">
    <property type="entry name" value="WH-like_DNA-bd_sf"/>
</dbReference>
<proteinExistence type="predicted"/>
<dbReference type="Proteomes" id="UP000823896">
    <property type="component" value="Unassembled WGS sequence"/>
</dbReference>
<protein>
    <submittedName>
        <fullName evidence="2">Ltp family lipoprotein</fullName>
    </submittedName>
</protein>
<accession>A0A9D2NSF8</accession>